<gene>
    <name evidence="21" type="primary">ITGA5</name>
</gene>
<feature type="repeat" description="FG-GAP" evidence="16">
    <location>
        <begin position="92"/>
        <end position="153"/>
    </location>
</feature>
<evidence type="ECO:0000256" key="1">
    <source>
        <dbReference type="ARBA" id="ARBA00004479"/>
    </source>
</evidence>
<feature type="domain" description="Integrin alpha first immunoglubulin-like" evidence="18">
    <location>
        <begin position="456"/>
        <end position="616"/>
    </location>
</feature>
<evidence type="ECO:0000256" key="10">
    <source>
        <dbReference type="ARBA" id="ARBA00022989"/>
    </source>
</evidence>
<keyword evidence="22" id="KW-1185">Reference proteome</keyword>
<dbReference type="Pfam" id="PF20806">
    <property type="entry name" value="Integrin_A_Ig_3"/>
    <property type="match status" value="1"/>
</dbReference>
<evidence type="ECO:0000256" key="3">
    <source>
        <dbReference type="ARBA" id="ARBA00022685"/>
    </source>
</evidence>
<dbReference type="GeneTree" id="ENSGT00940000158061"/>
<evidence type="ECO:0000256" key="4">
    <source>
        <dbReference type="ARBA" id="ARBA00022692"/>
    </source>
</evidence>
<dbReference type="InterPro" id="IPR013517">
    <property type="entry name" value="FG-GAP"/>
</dbReference>
<feature type="transmembrane region" description="Helical" evidence="17">
    <location>
        <begin position="982"/>
        <end position="1004"/>
    </location>
</feature>
<dbReference type="FunFam" id="2.60.40.1460:FF:000001">
    <property type="entry name" value="Integrin, alpha V"/>
    <property type="match status" value="1"/>
</dbReference>
<keyword evidence="3" id="KW-0165">Cleavage on pair of basic residues</keyword>
<dbReference type="GO" id="GO:0007229">
    <property type="term" value="P:integrin-mediated signaling pathway"/>
    <property type="evidence" value="ECO:0007669"/>
    <property type="project" value="UniProtKB-KW"/>
</dbReference>
<evidence type="ECO:0000256" key="5">
    <source>
        <dbReference type="ARBA" id="ARBA00022723"/>
    </source>
</evidence>
<keyword evidence="5" id="KW-0479">Metal-binding</keyword>
<dbReference type="InterPro" id="IPR028994">
    <property type="entry name" value="Integrin_alpha_N"/>
</dbReference>
<keyword evidence="11 17" id="KW-0401">Integrin</keyword>
<dbReference type="Ensembl" id="ENSSFOT00015029141.2">
    <property type="protein sequence ID" value="ENSSFOP00015028816.2"/>
    <property type="gene ID" value="ENSSFOG00015018245.2"/>
</dbReference>
<dbReference type="Gene3D" id="2.60.40.1510">
    <property type="entry name" value="ntegrin, alpha v. Chain A, domain 3"/>
    <property type="match status" value="1"/>
</dbReference>
<feature type="domain" description="Integrin alpha third immunoglobulin-like" evidence="20">
    <location>
        <begin position="764"/>
        <end position="972"/>
    </location>
</feature>
<evidence type="ECO:0000256" key="16">
    <source>
        <dbReference type="PROSITE-ProRule" id="PRU00803"/>
    </source>
</evidence>
<evidence type="ECO:0000313" key="22">
    <source>
        <dbReference type="Proteomes" id="UP000694397"/>
    </source>
</evidence>
<dbReference type="GO" id="GO:0033627">
    <property type="term" value="P:cell adhesion mediated by integrin"/>
    <property type="evidence" value="ECO:0007669"/>
    <property type="project" value="TreeGrafter"/>
</dbReference>
<feature type="repeat" description="FG-GAP" evidence="16">
    <location>
        <begin position="408"/>
        <end position="471"/>
    </location>
</feature>
<dbReference type="Pfam" id="PF20805">
    <property type="entry name" value="Integrin_A_Ig_2"/>
    <property type="match status" value="1"/>
</dbReference>
<dbReference type="GO" id="GO:0098609">
    <property type="term" value="P:cell-cell adhesion"/>
    <property type="evidence" value="ECO:0007669"/>
    <property type="project" value="TreeGrafter"/>
</dbReference>
<evidence type="ECO:0000256" key="9">
    <source>
        <dbReference type="ARBA" id="ARBA00022889"/>
    </source>
</evidence>
<keyword evidence="8" id="KW-0106">Calcium</keyword>
<evidence type="ECO:0000256" key="15">
    <source>
        <dbReference type="ARBA" id="ARBA00023180"/>
    </source>
</evidence>
<dbReference type="GO" id="GO:0046872">
    <property type="term" value="F:metal ion binding"/>
    <property type="evidence" value="ECO:0007669"/>
    <property type="project" value="UniProtKB-KW"/>
</dbReference>
<keyword evidence="9 17" id="KW-0130">Cell adhesion</keyword>
<dbReference type="PANTHER" id="PTHR23220:SF3">
    <property type="entry name" value="INTEGRIN ALPHA-5"/>
    <property type="match status" value="1"/>
</dbReference>
<dbReference type="FunFam" id="1.20.5.930:FF:000001">
    <property type="entry name" value="Integrin subunit alpha V"/>
    <property type="match status" value="1"/>
</dbReference>
<keyword evidence="7" id="KW-0677">Repeat</keyword>
<keyword evidence="15" id="KW-0325">Glycoprotein</keyword>
<dbReference type="Gene3D" id="1.20.5.930">
    <property type="entry name" value="Bicelle-embedded integrin alpha(iib) transmembrane segment"/>
    <property type="match status" value="1"/>
</dbReference>
<dbReference type="InterPro" id="IPR048286">
    <property type="entry name" value="Integrin_alpha_Ig-like_3"/>
</dbReference>
<dbReference type="GO" id="GO:0007160">
    <property type="term" value="P:cell-matrix adhesion"/>
    <property type="evidence" value="ECO:0007669"/>
    <property type="project" value="TreeGrafter"/>
</dbReference>
<sequence>ILFSSAHAAFNLDLERPAVYSGPAGSYFGYSVDFYLANSSSVGILIGAPKANTSQINIIEGGSVYFCPWSQRESSCHVIQFDKEGDRTYHVNDTDLQVEFKSYQWFGATVRSHGSTILACAPRYYWRTEQDIPKSDATGTCYLSVHNFSKFVEYAPCRTETHGPAGQGYCQGGFSADFTKNGKVVIGGPGSYYWQGQLIAATKDEIVKAYYPSYFLLSVTGQMQTRQAQANYDDSYLGFMCVSWRDTGMDFGVNWKGNMLVRELKEGGEKFSLGLKWLDSDFYCDAFQMGSYFGYAVAVCDINNDGLDDLLVGAPMFMVRGSGGRLEEVGRVYIYLQRGPLVLEPSFPPLTGTQMFARFGSSIAPLGDLDQDGFNDVAIGSPFGGEAQQGLVLIYNGQAGGVKEVPSQVLAGQWASSSLPASFGYAIRGNKDLDMNGYPDLIVGAFGVDKAILYRARPVVNSSASLLVYPTMINPEERNCIATSGNETIFVSCVNLSFCLSANGKHLPDVLEFVVEVQLDSMKQRQKGAVRRALFIDTQQPMMKRRLQLANGARACHQTKIYLREEREFRDKLSSIHVALNYSLDPTAPQDSHGLLPVLNYHTAELIEQKAQILLDCGEDNICVPDLKLAVHGDRQEVYLGDENSLTLTFNARNEGEGGAYEAELYVVLPPEADYSGISRNNDSLSQLTCSYEMENQTRYLSCDLGNPMKSGTSLWAGLRFTVPRLRDVDRTVQFEFQIRSKNENNSRSEVVPFRLEVAVQADVILQGVSRPDKVIFPPANQGDSQRQLEEQDIGPPVQHVYELVNNGPSMVSSILLELQCPMRAHGYRLMYPMSVSTQGPLNCSTHGVVNPLQLKLRSSPTEQTPLLSASADHHVERREARRDQLSELGNLSCFSVECWTLRCHVGLLERGTTAILKVRSLIWASTFTERPYKQYVLECSARYDVQKMPYAILSKEMPKGFRTVVTPVVWNKPDNQYSVPLWIIILAILAGLLLLTLLIYVLYKLGFFKRSLPYGTAMEKAHLKPQAASEA</sequence>
<protein>
    <submittedName>
        <fullName evidence="21">Integrin subunit alpha 5</fullName>
    </submittedName>
</protein>
<dbReference type="InterPro" id="IPR000413">
    <property type="entry name" value="Integrin_alpha"/>
</dbReference>
<evidence type="ECO:0000256" key="13">
    <source>
        <dbReference type="ARBA" id="ARBA00023157"/>
    </source>
</evidence>
<dbReference type="FunFam" id="2.60.40.1510:FF:000001">
    <property type="entry name" value="Integrin alpha V"/>
    <property type="match status" value="1"/>
</dbReference>
<evidence type="ECO:0000259" key="20">
    <source>
        <dbReference type="Pfam" id="PF20806"/>
    </source>
</evidence>
<dbReference type="FunFam" id="2.130.10.130:FF:000003">
    <property type="entry name" value="Integrin alpha V"/>
    <property type="match status" value="1"/>
</dbReference>
<dbReference type="Pfam" id="PF01839">
    <property type="entry name" value="FG-GAP"/>
    <property type="match status" value="2"/>
</dbReference>
<comment type="subcellular location">
    <subcellularLocation>
        <location evidence="1 17">Membrane</location>
        <topology evidence="1 17">Single-pass type I membrane protein</topology>
    </subcellularLocation>
</comment>
<dbReference type="Pfam" id="PF08441">
    <property type="entry name" value="Integrin_A_Ig_1"/>
    <property type="match status" value="1"/>
</dbReference>
<dbReference type="Gene3D" id="2.130.10.130">
    <property type="entry name" value="Integrin alpha, N-terminal"/>
    <property type="match status" value="1"/>
</dbReference>
<dbReference type="InterPro" id="IPR018184">
    <property type="entry name" value="Integrin_alpha_C_CS"/>
</dbReference>
<dbReference type="Proteomes" id="UP000694397">
    <property type="component" value="Chromosome 22"/>
</dbReference>
<dbReference type="PROSITE" id="PS00242">
    <property type="entry name" value="INTEGRIN_ALPHA"/>
    <property type="match status" value="1"/>
</dbReference>
<evidence type="ECO:0000259" key="19">
    <source>
        <dbReference type="Pfam" id="PF20805"/>
    </source>
</evidence>
<keyword evidence="4 17" id="KW-0812">Transmembrane</keyword>
<dbReference type="InterPro" id="IPR032695">
    <property type="entry name" value="Integrin_dom_sf"/>
</dbReference>
<organism evidence="21 22">
    <name type="scientific">Scleropages formosus</name>
    <name type="common">Asian bonytongue</name>
    <name type="synonym">Osteoglossum formosum</name>
    <dbReference type="NCBI Taxonomy" id="113540"/>
    <lineage>
        <taxon>Eukaryota</taxon>
        <taxon>Metazoa</taxon>
        <taxon>Chordata</taxon>
        <taxon>Craniata</taxon>
        <taxon>Vertebrata</taxon>
        <taxon>Euteleostomi</taxon>
        <taxon>Actinopterygii</taxon>
        <taxon>Neopterygii</taxon>
        <taxon>Teleostei</taxon>
        <taxon>Osteoglossocephala</taxon>
        <taxon>Osteoglossomorpha</taxon>
        <taxon>Osteoglossiformes</taxon>
        <taxon>Osteoglossidae</taxon>
        <taxon>Scleropages</taxon>
    </lineage>
</organism>
<dbReference type="Gene3D" id="2.60.40.1530">
    <property type="entry name" value="ntegrin, alpha v. Chain A, domain 4"/>
    <property type="match status" value="1"/>
</dbReference>
<feature type="repeat" description="FG-GAP" evidence="16">
    <location>
        <begin position="158"/>
        <end position="210"/>
    </location>
</feature>
<keyword evidence="12 17" id="KW-0472">Membrane</keyword>
<evidence type="ECO:0000313" key="21">
    <source>
        <dbReference type="Ensembl" id="ENSSFOP00015028816.2"/>
    </source>
</evidence>
<keyword evidence="6" id="KW-0732">Signal</keyword>
<evidence type="ECO:0000256" key="2">
    <source>
        <dbReference type="ARBA" id="ARBA00008054"/>
    </source>
</evidence>
<dbReference type="GO" id="GO:0009897">
    <property type="term" value="C:external side of plasma membrane"/>
    <property type="evidence" value="ECO:0007669"/>
    <property type="project" value="TreeGrafter"/>
</dbReference>
<feature type="repeat" description="FG-GAP" evidence="16">
    <location>
        <begin position="11"/>
        <end position="76"/>
    </location>
</feature>
<comment type="similarity">
    <text evidence="2 17">Belongs to the integrin alpha chain family.</text>
</comment>
<evidence type="ECO:0000256" key="11">
    <source>
        <dbReference type="ARBA" id="ARBA00023037"/>
    </source>
</evidence>
<dbReference type="InterPro" id="IPR013519">
    <property type="entry name" value="Int_alpha_beta-p"/>
</dbReference>
<dbReference type="OrthoDB" id="5317514at2759"/>
<accession>A0A8C9S7A2</accession>
<evidence type="ECO:0000256" key="12">
    <source>
        <dbReference type="ARBA" id="ARBA00023136"/>
    </source>
</evidence>
<feature type="repeat" description="FG-GAP" evidence="16">
    <location>
        <begin position="279"/>
        <end position="344"/>
    </location>
</feature>
<evidence type="ECO:0000256" key="6">
    <source>
        <dbReference type="ARBA" id="ARBA00022729"/>
    </source>
</evidence>
<dbReference type="SUPFAM" id="SSF69318">
    <property type="entry name" value="Integrin alpha N-terminal domain"/>
    <property type="match status" value="1"/>
</dbReference>
<dbReference type="SMART" id="SM00191">
    <property type="entry name" value="Int_alpha"/>
    <property type="match status" value="4"/>
</dbReference>
<keyword evidence="10 17" id="KW-1133">Transmembrane helix</keyword>
<dbReference type="PRINTS" id="PR01185">
    <property type="entry name" value="INTEGRINA"/>
</dbReference>
<dbReference type="GO" id="GO:0005178">
    <property type="term" value="F:integrin binding"/>
    <property type="evidence" value="ECO:0007669"/>
    <property type="project" value="TreeGrafter"/>
</dbReference>
<dbReference type="PROSITE" id="PS51470">
    <property type="entry name" value="FG_GAP"/>
    <property type="match status" value="6"/>
</dbReference>
<dbReference type="SUPFAM" id="SSF69179">
    <property type="entry name" value="Integrin domains"/>
    <property type="match status" value="3"/>
</dbReference>
<dbReference type="GO" id="GO:0008305">
    <property type="term" value="C:integrin complex"/>
    <property type="evidence" value="ECO:0007669"/>
    <property type="project" value="InterPro"/>
</dbReference>
<proteinExistence type="inferred from homology"/>
<reference evidence="21 22" key="1">
    <citation type="submission" date="2019-04" db="EMBL/GenBank/DDBJ databases">
        <authorList>
            <consortium name="Wellcome Sanger Institute Data Sharing"/>
        </authorList>
    </citation>
    <scope>NUCLEOTIDE SEQUENCE [LARGE SCALE GENOMIC DNA]</scope>
</reference>
<dbReference type="PANTHER" id="PTHR23220">
    <property type="entry name" value="INTEGRIN ALPHA"/>
    <property type="match status" value="1"/>
</dbReference>
<dbReference type="AlphaFoldDB" id="A0A8C9S7A2"/>
<reference evidence="21" key="2">
    <citation type="submission" date="2025-08" db="UniProtKB">
        <authorList>
            <consortium name="Ensembl"/>
        </authorList>
    </citation>
    <scope>IDENTIFICATION</scope>
</reference>
<feature type="domain" description="Integrin alpha second immunoglobulin-like" evidence="19">
    <location>
        <begin position="617"/>
        <end position="758"/>
    </location>
</feature>
<reference evidence="21" key="3">
    <citation type="submission" date="2025-09" db="UniProtKB">
        <authorList>
            <consortium name="Ensembl"/>
        </authorList>
    </citation>
    <scope>IDENTIFICATION</scope>
</reference>
<dbReference type="GO" id="GO:0001525">
    <property type="term" value="P:angiogenesis"/>
    <property type="evidence" value="ECO:0007669"/>
    <property type="project" value="TreeGrafter"/>
</dbReference>
<evidence type="ECO:0000256" key="17">
    <source>
        <dbReference type="RuleBase" id="RU003762"/>
    </source>
</evidence>
<evidence type="ECO:0000256" key="7">
    <source>
        <dbReference type="ARBA" id="ARBA00022737"/>
    </source>
</evidence>
<keyword evidence="13" id="KW-1015">Disulfide bond</keyword>
<dbReference type="InterPro" id="IPR048285">
    <property type="entry name" value="Integrin_alpha_Ig-like_2"/>
</dbReference>
<dbReference type="Gene3D" id="2.60.40.1460">
    <property type="entry name" value="Integrin domains. Chain A, domain 2"/>
    <property type="match status" value="1"/>
</dbReference>
<keyword evidence="14 17" id="KW-0675">Receptor</keyword>
<dbReference type="InterPro" id="IPR013649">
    <property type="entry name" value="Integrin_alpha_Ig-like_1"/>
</dbReference>
<evidence type="ECO:0000256" key="14">
    <source>
        <dbReference type="ARBA" id="ARBA00023170"/>
    </source>
</evidence>
<evidence type="ECO:0000256" key="8">
    <source>
        <dbReference type="ARBA" id="ARBA00022837"/>
    </source>
</evidence>
<feature type="repeat" description="FG-GAP" evidence="16">
    <location>
        <begin position="346"/>
        <end position="404"/>
    </location>
</feature>
<name>A0A8C9S7A2_SCLFO</name>
<evidence type="ECO:0000259" key="18">
    <source>
        <dbReference type="Pfam" id="PF08441"/>
    </source>
</evidence>